<accession>A0ABD2IWE9</accession>
<dbReference type="EMBL" id="JBICBT010001098">
    <property type="protein sequence ID" value="KAL3083596.1"/>
    <property type="molecule type" value="Genomic_DNA"/>
</dbReference>
<evidence type="ECO:0000313" key="1">
    <source>
        <dbReference type="EMBL" id="KAL3083596.1"/>
    </source>
</evidence>
<dbReference type="AlphaFoldDB" id="A0ABD2IWE9"/>
<reference evidence="1 2" key="1">
    <citation type="submission" date="2024-10" db="EMBL/GenBank/DDBJ databases">
        <authorList>
            <person name="Kim D."/>
        </authorList>
    </citation>
    <scope>NUCLEOTIDE SEQUENCE [LARGE SCALE GENOMIC DNA]</scope>
    <source>
        <strain evidence="1">BH-2024</strain>
    </source>
</reference>
<keyword evidence="2" id="KW-1185">Reference proteome</keyword>
<proteinExistence type="predicted"/>
<evidence type="ECO:0000313" key="2">
    <source>
        <dbReference type="Proteomes" id="UP001620626"/>
    </source>
</evidence>
<organism evidence="1 2">
    <name type="scientific">Heterodera trifolii</name>
    <dbReference type="NCBI Taxonomy" id="157864"/>
    <lineage>
        <taxon>Eukaryota</taxon>
        <taxon>Metazoa</taxon>
        <taxon>Ecdysozoa</taxon>
        <taxon>Nematoda</taxon>
        <taxon>Chromadorea</taxon>
        <taxon>Rhabditida</taxon>
        <taxon>Tylenchina</taxon>
        <taxon>Tylenchomorpha</taxon>
        <taxon>Tylenchoidea</taxon>
        <taxon>Heteroderidae</taxon>
        <taxon>Heteroderinae</taxon>
        <taxon>Heterodera</taxon>
    </lineage>
</organism>
<evidence type="ECO:0008006" key="3">
    <source>
        <dbReference type="Google" id="ProtNLM"/>
    </source>
</evidence>
<comment type="caution">
    <text evidence="1">The sequence shown here is derived from an EMBL/GenBank/DDBJ whole genome shotgun (WGS) entry which is preliminary data.</text>
</comment>
<name>A0ABD2IWE9_9BILA</name>
<sequence>MFRIISMPPNGPALWVAKMCMALPTKVLNTKFDTPSSLPNELKDEIFSFIKKEDLRSIYNNAKHHIPLVQKNLQLRKCRLGIIKINWQIIEQQNKKQLAGNVLDYINQPLPGRVIGFEETEIKYISQQVMVFLNKWRTTVFNSCPLCVIIPKGSDRMLEFVGLKILPFPRTTNGLAFSTDVIRVIPSILTDCPPLRCVVYLHKNMATETAKFAALQTLVNWLCPSSALPHNSDLLPLKKLKFLCSKKVALAFIAQLKKEFRSATTSRFRFIVVFWHPYEPAEIPTFSIRNTFTGEHMSIRQNDNQAYTLVRQYEENKIIISLADDDTEEGILEHEPSTASSSGQQQQK</sequence>
<dbReference type="Proteomes" id="UP001620626">
    <property type="component" value="Unassembled WGS sequence"/>
</dbReference>
<protein>
    <recommendedName>
        <fullName evidence="3">F-box domain-containing protein</fullName>
    </recommendedName>
</protein>
<gene>
    <name evidence="1" type="ORF">niasHT_036368</name>
</gene>